<reference evidence="3" key="5">
    <citation type="submission" date="2018-04" db="UniProtKB">
        <authorList>
            <consortium name="EnsemblFungi"/>
        </authorList>
    </citation>
    <scope>IDENTIFICATION</scope>
    <source>
        <strain evidence="3">R3-111a-1</strain>
    </source>
</reference>
<dbReference type="STRING" id="644352.J3PET0"/>
<dbReference type="Proteomes" id="UP000006039">
    <property type="component" value="Unassembled WGS sequence"/>
</dbReference>
<reference evidence="4" key="1">
    <citation type="submission" date="2010-07" db="EMBL/GenBank/DDBJ databases">
        <title>The genome sequence of Gaeumannomyces graminis var. tritici strain R3-111a-1.</title>
        <authorList>
            <consortium name="The Broad Institute Genome Sequencing Platform"/>
            <person name="Ma L.-J."/>
            <person name="Dead R."/>
            <person name="Young S."/>
            <person name="Zeng Q."/>
            <person name="Koehrsen M."/>
            <person name="Alvarado L."/>
            <person name="Berlin A."/>
            <person name="Chapman S.B."/>
            <person name="Chen Z."/>
            <person name="Freedman E."/>
            <person name="Gellesch M."/>
            <person name="Goldberg J."/>
            <person name="Griggs A."/>
            <person name="Gujja S."/>
            <person name="Heilman E.R."/>
            <person name="Heiman D."/>
            <person name="Hepburn T."/>
            <person name="Howarth C."/>
            <person name="Jen D."/>
            <person name="Larson L."/>
            <person name="Mehta T."/>
            <person name="Neiman D."/>
            <person name="Pearson M."/>
            <person name="Roberts A."/>
            <person name="Saif S."/>
            <person name="Shea T."/>
            <person name="Shenoy N."/>
            <person name="Sisk P."/>
            <person name="Stolte C."/>
            <person name="Sykes S."/>
            <person name="Walk T."/>
            <person name="White J."/>
            <person name="Yandava C."/>
            <person name="Haas B."/>
            <person name="Nusbaum C."/>
            <person name="Birren B."/>
        </authorList>
    </citation>
    <scope>NUCLEOTIDE SEQUENCE [LARGE SCALE GENOMIC DNA]</scope>
    <source>
        <strain evidence="4">R3-111a-1</strain>
    </source>
</reference>
<dbReference type="InterPro" id="IPR052158">
    <property type="entry name" value="INH-QAR"/>
</dbReference>
<organism evidence="2">
    <name type="scientific">Gaeumannomyces tritici (strain R3-111a-1)</name>
    <name type="common">Wheat and barley take-all root rot fungus</name>
    <name type="synonym">Gaeumannomyces graminis var. tritici</name>
    <dbReference type="NCBI Taxonomy" id="644352"/>
    <lineage>
        <taxon>Eukaryota</taxon>
        <taxon>Fungi</taxon>
        <taxon>Dikarya</taxon>
        <taxon>Ascomycota</taxon>
        <taxon>Pezizomycotina</taxon>
        <taxon>Sordariomycetes</taxon>
        <taxon>Sordariomycetidae</taxon>
        <taxon>Magnaporthales</taxon>
        <taxon>Magnaporthaceae</taxon>
        <taxon>Gaeumannomyces</taxon>
    </lineage>
</organism>
<evidence type="ECO:0000313" key="3">
    <source>
        <dbReference type="EnsemblFungi" id="EJT70988"/>
    </source>
</evidence>
<dbReference type="EnsemblFungi" id="EJT70988">
    <property type="protein sequence ID" value="EJT70988"/>
    <property type="gene ID" value="GGTG_12009"/>
</dbReference>
<dbReference type="Gene3D" id="3.40.50.880">
    <property type="match status" value="1"/>
</dbReference>
<dbReference type="InterPro" id="IPR002818">
    <property type="entry name" value="DJ-1/PfpI"/>
</dbReference>
<dbReference type="RefSeq" id="XP_009228166.1">
    <property type="nucleotide sequence ID" value="XM_009229902.1"/>
</dbReference>
<evidence type="ECO:0000313" key="4">
    <source>
        <dbReference type="Proteomes" id="UP000006039"/>
    </source>
</evidence>
<proteinExistence type="predicted"/>
<dbReference type="PANTHER" id="PTHR43130">
    <property type="entry name" value="ARAC-FAMILY TRANSCRIPTIONAL REGULATOR"/>
    <property type="match status" value="1"/>
</dbReference>
<dbReference type="SUPFAM" id="SSF52317">
    <property type="entry name" value="Class I glutamine amidotransferase-like"/>
    <property type="match status" value="1"/>
</dbReference>
<dbReference type="EMBL" id="GL385401">
    <property type="protein sequence ID" value="EJT70988.1"/>
    <property type="molecule type" value="Genomic_DNA"/>
</dbReference>
<accession>J3PET0</accession>
<reference evidence="3" key="4">
    <citation type="journal article" date="2015" name="G3 (Bethesda)">
        <title>Genome sequences of three phytopathogenic species of the Magnaporthaceae family of fungi.</title>
        <authorList>
            <person name="Okagaki L.H."/>
            <person name="Nunes C.C."/>
            <person name="Sailsbery J."/>
            <person name="Clay B."/>
            <person name="Brown D."/>
            <person name="John T."/>
            <person name="Oh Y."/>
            <person name="Young N."/>
            <person name="Fitzgerald M."/>
            <person name="Haas B.J."/>
            <person name="Zeng Q."/>
            <person name="Young S."/>
            <person name="Adiconis X."/>
            <person name="Fan L."/>
            <person name="Levin J.Z."/>
            <person name="Mitchell T.K."/>
            <person name="Okubara P.A."/>
            <person name="Farman M.L."/>
            <person name="Kohn L.M."/>
            <person name="Birren B."/>
            <person name="Ma L.-J."/>
            <person name="Dean R.A."/>
        </authorList>
    </citation>
    <scope>NUCLEOTIDE SEQUENCE</scope>
    <source>
        <strain evidence="3">R3-111a-1</strain>
    </source>
</reference>
<dbReference type="AlphaFoldDB" id="J3PET0"/>
<reference evidence="2" key="3">
    <citation type="submission" date="2010-09" db="EMBL/GenBank/DDBJ databases">
        <title>Annotation of Gaeumannomyces graminis var. tritici R3-111a-1.</title>
        <authorList>
            <consortium name="The Broad Institute Genome Sequencing Platform"/>
            <person name="Ma L.-J."/>
            <person name="Dead R."/>
            <person name="Young S.K."/>
            <person name="Zeng Q."/>
            <person name="Gargeya S."/>
            <person name="Fitzgerald M."/>
            <person name="Haas B."/>
            <person name="Abouelleil A."/>
            <person name="Alvarado L."/>
            <person name="Arachchi H.M."/>
            <person name="Berlin A."/>
            <person name="Brown A."/>
            <person name="Chapman S.B."/>
            <person name="Chen Z."/>
            <person name="Dunbar C."/>
            <person name="Freedman E."/>
            <person name="Gearin G."/>
            <person name="Gellesch M."/>
            <person name="Goldberg J."/>
            <person name="Griggs A."/>
            <person name="Gujja S."/>
            <person name="Heiman D."/>
            <person name="Howarth C."/>
            <person name="Larson L."/>
            <person name="Lui A."/>
            <person name="MacDonald P.J.P."/>
            <person name="Mehta T."/>
            <person name="Montmayeur A."/>
            <person name="Murphy C."/>
            <person name="Neiman D."/>
            <person name="Pearson M."/>
            <person name="Priest M."/>
            <person name="Roberts A."/>
            <person name="Saif S."/>
            <person name="Shea T."/>
            <person name="Shenoy N."/>
            <person name="Sisk P."/>
            <person name="Stolte C."/>
            <person name="Sykes S."/>
            <person name="Yandava C."/>
            <person name="Wortman J."/>
            <person name="Nusbaum C."/>
            <person name="Birren B."/>
        </authorList>
    </citation>
    <scope>NUCLEOTIDE SEQUENCE</scope>
    <source>
        <strain evidence="2">R3-111a-1</strain>
    </source>
</reference>
<dbReference type="OrthoDB" id="543156at2759"/>
<sequence length="234" mass="24418">MALKHKALMVLFPGFNTLDMNGPFEVLTRGDLFEVVTAAESDITRSSEGVQVKRDVPLDDALIDKLHEFDVLVVPGGPGSQVMAQADADKSSFLPLIDKFAGIGPRPSASHPRLLLSVCTGALFLGKLGAFNGMHCTTHWAYYKELARLNEESAAAAAAAGGSPSEAAGKVLPARFVDAGVNGRGVRVVSSGGVSCGIDAALHVVRVFAGEAAAREAAEGLDYAWRKTDGVVLG</sequence>
<dbReference type="eggNOG" id="ENOG502S8W8">
    <property type="taxonomic scope" value="Eukaryota"/>
</dbReference>
<dbReference type="GeneID" id="20352467"/>
<dbReference type="HOGENOM" id="CLU_000445_44_1_1"/>
<keyword evidence="4" id="KW-1185">Reference proteome</keyword>
<name>J3PET0_GAET3</name>
<dbReference type="InterPro" id="IPR029062">
    <property type="entry name" value="Class_I_gatase-like"/>
</dbReference>
<feature type="domain" description="DJ-1/PfpI" evidence="1">
    <location>
        <begin position="5"/>
        <end position="151"/>
    </location>
</feature>
<evidence type="ECO:0000313" key="2">
    <source>
        <dbReference type="EMBL" id="EJT70988.1"/>
    </source>
</evidence>
<gene>
    <name evidence="3" type="primary">20352467</name>
    <name evidence="2" type="ORF">GGTG_12009</name>
</gene>
<dbReference type="VEuPathDB" id="FungiDB:GGTG_12009"/>
<evidence type="ECO:0000259" key="1">
    <source>
        <dbReference type="Pfam" id="PF01965"/>
    </source>
</evidence>
<reference evidence="2" key="2">
    <citation type="submission" date="2010-07" db="EMBL/GenBank/DDBJ databases">
        <authorList>
            <consortium name="The Broad Institute Genome Sequencing Platform"/>
            <consortium name="Broad Institute Genome Sequencing Center for Infectious Disease"/>
            <person name="Ma L.-J."/>
            <person name="Dead R."/>
            <person name="Young S."/>
            <person name="Zeng Q."/>
            <person name="Koehrsen M."/>
            <person name="Alvarado L."/>
            <person name="Berlin A."/>
            <person name="Chapman S.B."/>
            <person name="Chen Z."/>
            <person name="Freedman E."/>
            <person name="Gellesch M."/>
            <person name="Goldberg J."/>
            <person name="Griggs A."/>
            <person name="Gujja S."/>
            <person name="Heilman E.R."/>
            <person name="Heiman D."/>
            <person name="Hepburn T."/>
            <person name="Howarth C."/>
            <person name="Jen D."/>
            <person name="Larson L."/>
            <person name="Mehta T."/>
            <person name="Neiman D."/>
            <person name="Pearson M."/>
            <person name="Roberts A."/>
            <person name="Saif S."/>
            <person name="Shea T."/>
            <person name="Shenoy N."/>
            <person name="Sisk P."/>
            <person name="Stolte C."/>
            <person name="Sykes S."/>
            <person name="Walk T."/>
            <person name="White J."/>
            <person name="Yandava C."/>
            <person name="Haas B."/>
            <person name="Nusbaum C."/>
            <person name="Birren B."/>
        </authorList>
    </citation>
    <scope>NUCLEOTIDE SEQUENCE</scope>
    <source>
        <strain evidence="2">R3-111a-1</strain>
    </source>
</reference>
<dbReference type="Pfam" id="PF01965">
    <property type="entry name" value="DJ-1_PfpI"/>
    <property type="match status" value="1"/>
</dbReference>
<protein>
    <recommendedName>
        <fullName evidence="1">DJ-1/PfpI domain-containing protein</fullName>
    </recommendedName>
</protein>
<dbReference type="PANTHER" id="PTHR43130:SF3">
    <property type="entry name" value="HTH-TYPE TRANSCRIPTIONAL REGULATOR RV1931C"/>
    <property type="match status" value="1"/>
</dbReference>